<reference evidence="2" key="1">
    <citation type="submission" date="2024-07" db="EMBL/GenBank/DDBJ databases">
        <authorList>
            <person name="Yu S.T."/>
        </authorList>
    </citation>
    <scope>NUCLEOTIDE SEQUENCE</scope>
    <source>
        <strain evidence="2">R28</strain>
    </source>
</reference>
<evidence type="ECO:0000256" key="1">
    <source>
        <dbReference type="SAM" id="MobiDB-lite"/>
    </source>
</evidence>
<dbReference type="RefSeq" id="WP_369169657.1">
    <property type="nucleotide sequence ID" value="NZ_CP163439.1"/>
</dbReference>
<feature type="compositionally biased region" description="Low complexity" evidence="1">
    <location>
        <begin position="43"/>
        <end position="53"/>
    </location>
</feature>
<sequence length="262" mass="26468">MEPSLDGQSLAPAKGGTVRIDATDAEPGETTQLTVSDTPQDSPVPSASASAACPDSGALELVLPEVSAGDSVTDTVTKLTGACLKVQYATEETDASEEGAVTKVEIPTTGPEGAVQLPRPDETAPGPGDTVEAALDQAATVFVAASGQNPSPSDSPTELTPPPTPTDSAPPTDDTTTPATTTVYGQASAPVRSEPSRAGVQVSHIAAQGEYQALCFQRGEEVSAHGSVSDVWVKLLRTNGETGWVTATALSGDPETVVPTAC</sequence>
<gene>
    <name evidence="2" type="ORF">AB5J49_18030</name>
</gene>
<dbReference type="EMBL" id="CP163439">
    <property type="protein sequence ID" value="XDQ35084.1"/>
    <property type="molecule type" value="Genomic_DNA"/>
</dbReference>
<feature type="region of interest" description="Disordered" evidence="1">
    <location>
        <begin position="1"/>
        <end position="53"/>
    </location>
</feature>
<organism evidence="2">
    <name type="scientific">Streptomyces sp. R28</name>
    <dbReference type="NCBI Taxonomy" id="3238628"/>
    <lineage>
        <taxon>Bacteria</taxon>
        <taxon>Bacillati</taxon>
        <taxon>Actinomycetota</taxon>
        <taxon>Actinomycetes</taxon>
        <taxon>Kitasatosporales</taxon>
        <taxon>Streptomycetaceae</taxon>
        <taxon>Streptomyces</taxon>
    </lineage>
</organism>
<evidence type="ECO:0000313" key="2">
    <source>
        <dbReference type="EMBL" id="XDQ35084.1"/>
    </source>
</evidence>
<feature type="compositionally biased region" description="Polar residues" evidence="1">
    <location>
        <begin position="29"/>
        <end position="41"/>
    </location>
</feature>
<feature type="region of interest" description="Disordered" evidence="1">
    <location>
        <begin position="146"/>
        <end position="196"/>
    </location>
</feature>
<feature type="region of interest" description="Disordered" evidence="1">
    <location>
        <begin position="91"/>
        <end position="130"/>
    </location>
</feature>
<name>A0AB39PXE6_9ACTN</name>
<proteinExistence type="predicted"/>
<dbReference type="AlphaFoldDB" id="A0AB39PXE6"/>
<feature type="compositionally biased region" description="Low complexity" evidence="1">
    <location>
        <begin position="166"/>
        <end position="182"/>
    </location>
</feature>
<accession>A0AB39PXE6</accession>
<protein>
    <submittedName>
        <fullName evidence="2">SH3 domain-containing protein</fullName>
    </submittedName>
</protein>